<dbReference type="PANTHER" id="PTHR25462">
    <property type="entry name" value="BONUS, ISOFORM C-RELATED"/>
    <property type="match status" value="1"/>
</dbReference>
<dbReference type="CDD" id="cd00121">
    <property type="entry name" value="MATH"/>
    <property type="match status" value="1"/>
</dbReference>
<dbReference type="InterPro" id="IPR008974">
    <property type="entry name" value="TRAF-like"/>
</dbReference>
<evidence type="ECO:0000256" key="1">
    <source>
        <dbReference type="PROSITE-ProRule" id="PRU00024"/>
    </source>
</evidence>
<feature type="region of interest" description="Disordered" evidence="2">
    <location>
        <begin position="246"/>
        <end position="310"/>
    </location>
</feature>
<dbReference type="Pfam" id="PF00643">
    <property type="entry name" value="zf-B_box"/>
    <property type="match status" value="1"/>
</dbReference>
<keyword evidence="1" id="KW-0862">Zinc</keyword>
<name>A0A0S4JA73_BODSA</name>
<reference evidence="5" key="1">
    <citation type="submission" date="2015-09" db="EMBL/GenBank/DDBJ databases">
        <authorList>
            <consortium name="Pathogen Informatics"/>
        </authorList>
    </citation>
    <scope>NUCLEOTIDE SEQUENCE [LARGE SCALE GENOMIC DNA]</scope>
    <source>
        <strain evidence="5">Lake Konstanz</strain>
    </source>
</reference>
<dbReference type="SUPFAM" id="SSF56399">
    <property type="entry name" value="ADP-ribosylation"/>
    <property type="match status" value="1"/>
</dbReference>
<accession>A0A0S4JA73</accession>
<organism evidence="4 5">
    <name type="scientific">Bodo saltans</name>
    <name type="common">Flagellated protozoan</name>
    <dbReference type="NCBI Taxonomy" id="75058"/>
    <lineage>
        <taxon>Eukaryota</taxon>
        <taxon>Discoba</taxon>
        <taxon>Euglenozoa</taxon>
        <taxon>Kinetoplastea</taxon>
        <taxon>Metakinetoplastina</taxon>
        <taxon>Eubodonida</taxon>
        <taxon>Bodonidae</taxon>
        <taxon>Bodo</taxon>
    </lineage>
</organism>
<dbReference type="SUPFAM" id="SSF49599">
    <property type="entry name" value="TRAF domain-like"/>
    <property type="match status" value="1"/>
</dbReference>
<dbReference type="InterPro" id="IPR002083">
    <property type="entry name" value="MATH/TRAF_dom"/>
</dbReference>
<dbReference type="PROSITE" id="PS50119">
    <property type="entry name" value="ZF_BBOX"/>
    <property type="match status" value="1"/>
</dbReference>
<dbReference type="SUPFAM" id="SSF57845">
    <property type="entry name" value="B-box zinc-binding domain"/>
    <property type="match status" value="1"/>
</dbReference>
<dbReference type="InterPro" id="IPR047153">
    <property type="entry name" value="TRIM45/56/19-like"/>
</dbReference>
<feature type="compositionally biased region" description="Low complexity" evidence="2">
    <location>
        <begin position="293"/>
        <end position="307"/>
    </location>
</feature>
<dbReference type="Gene3D" id="2.60.210.10">
    <property type="entry name" value="Apoptosis, Tumor Necrosis Factor Receptor Associated Protein 2, Chain A"/>
    <property type="match status" value="1"/>
</dbReference>
<evidence type="ECO:0000313" key="4">
    <source>
        <dbReference type="EMBL" id="CUG88250.1"/>
    </source>
</evidence>
<dbReference type="VEuPathDB" id="TriTrypDB:BSAL_14395"/>
<evidence type="ECO:0000259" key="3">
    <source>
        <dbReference type="PROSITE" id="PS50119"/>
    </source>
</evidence>
<keyword evidence="1" id="KW-0479">Metal-binding</keyword>
<sequence length="692" mass="77058">MSAAGHYWQLIVYVDTNTTPQHISITAPLDLNELATMVADATSCAILGIKYWDPETAAYLPLQSLAPIIKFHGRAQLWVQSDNAHLEPVDRNADEAEFRQLRRHVATLNSDHVQYHLVEANRVVFPRVEDLFMRRAQQLVDASTVMLWYTANANSSSDAVENGFVLPRGGGGISFVSSLSDPNSTKAPAAPQKILLCEVALGRAASHSRASAPDVTMTSKGPHNIYTIYHPHQALPRYILTVKGTASEQQSVGSRQSSPQRERYERPPRSTQVTPTGSPARGNPQPAPWPQKTATRSATPPTAANTSHQADDFRCPAHKTEVTTLWCSTCSHLVCPYCLSVGQHRGHDGRELDEVVSRVRGSLSEAIAATTERKDTAQRTTVMMQSSKRELDDAKKQGEQHVNSAISELGALLQAKREELLEDIRSKGTHVDNHSAALQQHVNMCDQKRKEFEALLAASHESSREGKMRFLKNSQLPLSDWHNKPLPHLPFLNAPPSSSDVNTHVNTRPCQTAIRQIQLQKQPPRHLDHHDDPETSHRDAQLVNSLQQQVANQRTQLDDLTKGYIWSIPQAEKMFHVDQRKDIFSDVFYFSGAAWELRIASETAPTPRDSSPELADNISVYLHSVNHHHRVDFRVSIFGPGGWHVREAKGWTAEFAGKGWGIRPFSSRKMLLKEFVHDGLVKVCVAPIGGLY</sequence>
<keyword evidence="5" id="KW-1185">Reference proteome</keyword>
<keyword evidence="1" id="KW-0863">Zinc-finger</keyword>
<dbReference type="GO" id="GO:0008270">
    <property type="term" value="F:zinc ion binding"/>
    <property type="evidence" value="ECO:0007669"/>
    <property type="project" value="UniProtKB-KW"/>
</dbReference>
<dbReference type="CDD" id="cd19768">
    <property type="entry name" value="Bbox2_TRIM14"/>
    <property type="match status" value="1"/>
</dbReference>
<dbReference type="Proteomes" id="UP000051952">
    <property type="component" value="Unassembled WGS sequence"/>
</dbReference>
<dbReference type="OMA" id="EWQVTGW"/>
<protein>
    <submittedName>
        <fullName evidence="4">Zinc finger protein, putative</fullName>
    </submittedName>
</protein>
<proteinExistence type="predicted"/>
<feature type="domain" description="B box-type" evidence="3">
    <location>
        <begin position="310"/>
        <end position="352"/>
    </location>
</feature>
<dbReference type="PANTHER" id="PTHR25462:SF296">
    <property type="entry name" value="MEIOTIC P26, ISOFORM F"/>
    <property type="match status" value="1"/>
</dbReference>
<evidence type="ECO:0000313" key="5">
    <source>
        <dbReference type="Proteomes" id="UP000051952"/>
    </source>
</evidence>
<dbReference type="Gene3D" id="3.30.160.60">
    <property type="entry name" value="Classic Zinc Finger"/>
    <property type="match status" value="1"/>
</dbReference>
<dbReference type="Gene3D" id="3.90.228.10">
    <property type="match status" value="1"/>
</dbReference>
<gene>
    <name evidence="4" type="ORF">BSAL_14395</name>
</gene>
<evidence type="ECO:0000256" key="2">
    <source>
        <dbReference type="SAM" id="MobiDB-lite"/>
    </source>
</evidence>
<dbReference type="OrthoDB" id="6105938at2759"/>
<dbReference type="AlphaFoldDB" id="A0A0S4JA73"/>
<feature type="compositionally biased region" description="Polar residues" evidence="2">
    <location>
        <begin position="246"/>
        <end position="259"/>
    </location>
</feature>
<dbReference type="EMBL" id="CYKH01001627">
    <property type="protein sequence ID" value="CUG88250.1"/>
    <property type="molecule type" value="Genomic_DNA"/>
</dbReference>
<dbReference type="InterPro" id="IPR000315">
    <property type="entry name" value="Znf_B-box"/>
</dbReference>